<evidence type="ECO:0000313" key="1">
    <source>
        <dbReference type="EMBL" id="MFE8702593.1"/>
    </source>
</evidence>
<name>A0ABW6KIC4_9BACI</name>
<sequence length="56" mass="6680">MKIYIHSKGITMAGKAWEIRTKLQEYQQHYDLLKDWVENTQSPPNNIHPIRTTKKV</sequence>
<dbReference type="EMBL" id="JBIACK010000010">
    <property type="protein sequence ID" value="MFE8702593.1"/>
    <property type="molecule type" value="Genomic_DNA"/>
</dbReference>
<gene>
    <name evidence="1" type="primary">mciZ</name>
    <name evidence="1" type="ORF">ACFYKX_18500</name>
</gene>
<dbReference type="InterPro" id="IPR025177">
    <property type="entry name" value="MciZ"/>
</dbReference>
<keyword evidence="2" id="KW-1185">Reference proteome</keyword>
<dbReference type="Pfam" id="PF13072">
    <property type="entry name" value="MciZ"/>
    <property type="match status" value="1"/>
</dbReference>
<reference evidence="1 2" key="1">
    <citation type="submission" date="2024-08" db="EMBL/GenBank/DDBJ databases">
        <title>Two novel Cytobacillus novel species.</title>
        <authorList>
            <person name="Liu G."/>
        </authorList>
    </citation>
    <scope>NUCLEOTIDE SEQUENCE [LARGE SCALE GENOMIC DNA]</scope>
    <source>
        <strain evidence="1 2">FJAT-54145</strain>
    </source>
</reference>
<organism evidence="1 2">
    <name type="scientific">Cytobacillus spartinae</name>
    <dbReference type="NCBI Taxonomy" id="3299023"/>
    <lineage>
        <taxon>Bacteria</taxon>
        <taxon>Bacillati</taxon>
        <taxon>Bacillota</taxon>
        <taxon>Bacilli</taxon>
        <taxon>Bacillales</taxon>
        <taxon>Bacillaceae</taxon>
        <taxon>Cytobacillus</taxon>
    </lineage>
</organism>
<evidence type="ECO:0000313" key="2">
    <source>
        <dbReference type="Proteomes" id="UP001601059"/>
    </source>
</evidence>
<dbReference type="RefSeq" id="WP_389362553.1">
    <property type="nucleotide sequence ID" value="NZ_JBIACK010000010.1"/>
</dbReference>
<protein>
    <submittedName>
        <fullName evidence="1">Z-ring formation inhibitor MciZ</fullName>
    </submittedName>
</protein>
<dbReference type="Proteomes" id="UP001601059">
    <property type="component" value="Unassembled WGS sequence"/>
</dbReference>
<proteinExistence type="predicted"/>
<accession>A0ABW6KIC4</accession>
<comment type="caution">
    <text evidence="1">The sequence shown here is derived from an EMBL/GenBank/DDBJ whole genome shotgun (WGS) entry which is preliminary data.</text>
</comment>